<feature type="domain" description="HTH La-type RNA-binding" evidence="4">
    <location>
        <begin position="256"/>
        <end position="345"/>
    </location>
</feature>
<keyword evidence="1 2" id="KW-0694">RNA-binding</keyword>
<protein>
    <submittedName>
        <fullName evidence="8">HTH La-type RNA-binding domain-containing protein</fullName>
    </submittedName>
</protein>
<dbReference type="SMART" id="SM00684">
    <property type="entry name" value="DM15"/>
    <property type="match status" value="3"/>
</dbReference>
<dbReference type="Pfam" id="PF21071">
    <property type="entry name" value="LARP1_HEAT"/>
    <property type="match status" value="1"/>
</dbReference>
<evidence type="ECO:0000256" key="1">
    <source>
        <dbReference type="ARBA" id="ARBA00022884"/>
    </source>
</evidence>
<dbReference type="SUPFAM" id="SSF46785">
    <property type="entry name" value="Winged helix' DNA-binding domain"/>
    <property type="match status" value="1"/>
</dbReference>
<dbReference type="PANTHER" id="PTHR22792:SF132">
    <property type="entry name" value="LA-RELATED PROTEIN 1"/>
    <property type="match status" value="1"/>
</dbReference>
<dbReference type="InterPro" id="IPR036390">
    <property type="entry name" value="WH_DNA-bd_sf"/>
</dbReference>
<dbReference type="PROSITE" id="PS50961">
    <property type="entry name" value="HTH_LA"/>
    <property type="match status" value="1"/>
</dbReference>
<dbReference type="GO" id="GO:0048255">
    <property type="term" value="P:mRNA stabilization"/>
    <property type="evidence" value="ECO:0007669"/>
    <property type="project" value="InterPro"/>
</dbReference>
<dbReference type="AlphaFoldDB" id="A0A0N4UME5"/>
<evidence type="ECO:0000256" key="3">
    <source>
        <dbReference type="SAM" id="MobiDB-lite"/>
    </source>
</evidence>
<dbReference type="GO" id="GO:0005829">
    <property type="term" value="C:cytosol"/>
    <property type="evidence" value="ECO:0007669"/>
    <property type="project" value="TreeGrafter"/>
</dbReference>
<dbReference type="EMBL" id="UYYG01001225">
    <property type="protein sequence ID" value="VDN60589.1"/>
    <property type="molecule type" value="Genomic_DNA"/>
</dbReference>
<evidence type="ECO:0000313" key="7">
    <source>
        <dbReference type="Proteomes" id="UP000274756"/>
    </source>
</evidence>
<dbReference type="Proteomes" id="UP000274756">
    <property type="component" value="Unassembled WGS sequence"/>
</dbReference>
<feature type="region of interest" description="Disordered" evidence="3">
    <location>
        <begin position="506"/>
        <end position="529"/>
    </location>
</feature>
<dbReference type="GO" id="GO:0010494">
    <property type="term" value="C:cytoplasmic stress granule"/>
    <property type="evidence" value="ECO:0007669"/>
    <property type="project" value="TreeGrafter"/>
</dbReference>
<proteinExistence type="predicted"/>
<evidence type="ECO:0000313" key="6">
    <source>
        <dbReference type="Proteomes" id="UP000038040"/>
    </source>
</evidence>
<reference evidence="8" key="1">
    <citation type="submission" date="2017-02" db="UniProtKB">
        <authorList>
            <consortium name="WormBaseParasite"/>
        </authorList>
    </citation>
    <scope>IDENTIFICATION</scope>
</reference>
<feature type="region of interest" description="Disordered" evidence="3">
    <location>
        <begin position="572"/>
        <end position="595"/>
    </location>
</feature>
<dbReference type="InterPro" id="IPR045180">
    <property type="entry name" value="La_dom_prot"/>
</dbReference>
<dbReference type="WBParaSite" id="DME_0000901601-mRNA-1">
    <property type="protein sequence ID" value="DME_0000901601-mRNA-1"/>
    <property type="gene ID" value="DME_0000901601"/>
</dbReference>
<dbReference type="PANTHER" id="PTHR22792">
    <property type="entry name" value="LUPUS LA PROTEIN-RELATED"/>
    <property type="match status" value="1"/>
</dbReference>
<gene>
    <name evidence="5" type="ORF">DME_LOCUS10562</name>
</gene>
<reference evidence="5 7" key="2">
    <citation type="submission" date="2018-11" db="EMBL/GenBank/DDBJ databases">
        <authorList>
            <consortium name="Pathogen Informatics"/>
        </authorList>
    </citation>
    <scope>NUCLEOTIDE SEQUENCE [LARGE SCALE GENOMIC DNA]</scope>
</reference>
<dbReference type="InterPro" id="IPR006607">
    <property type="entry name" value="DM15"/>
</dbReference>
<dbReference type="CDD" id="cd07323">
    <property type="entry name" value="LAM"/>
    <property type="match status" value="1"/>
</dbReference>
<keyword evidence="7" id="KW-1185">Reference proteome</keyword>
<accession>A0A0N4UME5</accession>
<dbReference type="OrthoDB" id="340227at2759"/>
<dbReference type="InterPro" id="IPR006630">
    <property type="entry name" value="La_HTH"/>
</dbReference>
<evidence type="ECO:0000256" key="2">
    <source>
        <dbReference type="PROSITE-ProRule" id="PRU00332"/>
    </source>
</evidence>
<dbReference type="GO" id="GO:0045727">
    <property type="term" value="P:positive regulation of translation"/>
    <property type="evidence" value="ECO:0007669"/>
    <property type="project" value="TreeGrafter"/>
</dbReference>
<evidence type="ECO:0000313" key="8">
    <source>
        <dbReference type="WBParaSite" id="DME_0000901601-mRNA-1"/>
    </source>
</evidence>
<sequence length="798" mass="91759">KKNSNYKFYRYDPGSNGFFYKSDGNQGWRRKQTSDIDLLALPHHYQTANSIIVATQQQQQPIPGSILSVPTNINNLRVNNRGNNKIMNSSNNSNTQNRMGNGVDYWRKGGNKSDCFYRYPSRLRAFNQHAPPKLTAEQKREFGPLPDWEDPADVTKYDYMQFMDTQFNNLITGIINGHFETNGAPLSGLPNLVMAQPAPPIFRPAPPNIMPHLQTPINLAESRPDGLYVPPDPLNLTTFIVQNGTYSNSNFMQELPFVTLSEYLQQIFFSEYYLSEENLMKDVYLRRNMDKQGYLSLALIANFPRLKSVTGDMNIIVSALKQSVKIDLDVDSQKVPIMRKFFIFYYQQQIRRNGVSTDLAQTVEKKINENYEEQNSCNNQILASNSQQDSQNQNSDISEINNINTSNEQSTPAAVKLASGDIPEDISDAVVKKLIVVTPANLTSTKRQFDRTGDHTSRSKMSHSLSEEIDLGLRRFEDDLWKKSEYSNVNITKVGTVSEEAFKELKGDDNQNEDYQEEPPPKVIPTPNTVPAISSVWTKKALERKAASASPASPLAKQEMARGKVARFYPVTKVNSLPEKPSTPRKQKTRHSNNPPVELSVGWLLGIRSRTTSLNAWPSVTAIPQIPQHPSIRLLEENGFEPQVYTQWRTYCLNQRQHLGYGTTDMNTFFRFLSFFLRDNFNRNMYEEFKKLALEDAAAGYRYGLECLFRFYSYGLERKFRPEIYLDFQRETISDVQRNQLYGLEKFWTFLKHYKHSRRLEVDPFLKCLLAKYKHPNDFAVEVCLLNFLNFCQYPLVH</sequence>
<organism evidence="6 8">
    <name type="scientific">Dracunculus medinensis</name>
    <name type="common">Guinea worm</name>
    <dbReference type="NCBI Taxonomy" id="318479"/>
    <lineage>
        <taxon>Eukaryota</taxon>
        <taxon>Metazoa</taxon>
        <taxon>Ecdysozoa</taxon>
        <taxon>Nematoda</taxon>
        <taxon>Chromadorea</taxon>
        <taxon>Rhabditida</taxon>
        <taxon>Spirurina</taxon>
        <taxon>Dracunculoidea</taxon>
        <taxon>Dracunculidae</taxon>
        <taxon>Dracunculus</taxon>
    </lineage>
</organism>
<dbReference type="Gene3D" id="1.10.10.10">
    <property type="entry name" value="Winged helix-like DNA-binding domain superfamily/Winged helix DNA-binding domain"/>
    <property type="match status" value="1"/>
</dbReference>
<evidence type="ECO:0000259" key="4">
    <source>
        <dbReference type="PROSITE" id="PS50961"/>
    </source>
</evidence>
<evidence type="ECO:0000313" key="5">
    <source>
        <dbReference type="EMBL" id="VDN60589.1"/>
    </source>
</evidence>
<dbReference type="Pfam" id="PF05383">
    <property type="entry name" value="La"/>
    <property type="match status" value="1"/>
</dbReference>
<dbReference type="SMART" id="SM00715">
    <property type="entry name" value="LA"/>
    <property type="match status" value="1"/>
</dbReference>
<dbReference type="Proteomes" id="UP000038040">
    <property type="component" value="Unplaced"/>
</dbReference>
<dbReference type="GO" id="GO:0000339">
    <property type="term" value="F:RNA cap binding"/>
    <property type="evidence" value="ECO:0007669"/>
    <property type="project" value="InterPro"/>
</dbReference>
<dbReference type="InterPro" id="IPR036388">
    <property type="entry name" value="WH-like_DNA-bd_sf"/>
</dbReference>
<name>A0A0N4UME5_DRAME</name>
<dbReference type="STRING" id="318479.A0A0N4UME5"/>